<keyword evidence="2 4" id="KW-0697">Rotamase</keyword>
<feature type="non-terminal residue" evidence="7">
    <location>
        <position position="1"/>
    </location>
</feature>
<dbReference type="EMBL" id="CH991545">
    <property type="protein sequence ID" value="EDQ91543.1"/>
    <property type="molecule type" value="Genomic_DNA"/>
</dbReference>
<organism evidence="7 8">
    <name type="scientific">Monosiga brevicollis</name>
    <name type="common">Choanoflagellate</name>
    <dbReference type="NCBI Taxonomy" id="81824"/>
    <lineage>
        <taxon>Eukaryota</taxon>
        <taxon>Choanoflagellata</taxon>
        <taxon>Craspedida</taxon>
        <taxon>Salpingoecidae</taxon>
        <taxon>Monosiga</taxon>
    </lineage>
</organism>
<dbReference type="GO" id="GO:0003755">
    <property type="term" value="F:peptidyl-prolyl cis-trans isomerase activity"/>
    <property type="evidence" value="ECO:0000318"/>
    <property type="project" value="GO_Central"/>
</dbReference>
<feature type="domain" description="PpiC" evidence="6">
    <location>
        <begin position="1"/>
        <end position="111"/>
    </location>
</feature>
<dbReference type="PANTHER" id="PTHR10657:SF4">
    <property type="entry name" value="PEPTIDYL-PROLYL CIS-TRANS ISOMERASE-RELATED"/>
    <property type="match status" value="1"/>
</dbReference>
<dbReference type="GeneID" id="5889154"/>
<gene>
    <name evidence="7" type="ORF">MONBRDRAFT_15064</name>
</gene>
<dbReference type="InterPro" id="IPR051370">
    <property type="entry name" value="PPIase_Pin1"/>
</dbReference>
<dbReference type="STRING" id="81824.A9UTS5"/>
<evidence type="ECO:0000256" key="5">
    <source>
        <dbReference type="RuleBase" id="RU363014"/>
    </source>
</evidence>
<keyword evidence="3 4" id="KW-0413">Isomerase</keyword>
<sequence>ARHILVKHEESRRCSSWKDEEGKNIRARSKVQATEMLTKFREQIVSGEKKFEEIAAVESDCGSAAQGGDIGTFTAEEIQKPFFDAVAGLEVNEISQVVHTDSGSHIIQRLP</sequence>
<protein>
    <recommendedName>
        <fullName evidence="5">Peptidyl-prolyl cis-trans isomerase</fullName>
        <ecNumber evidence="5">5.2.1.8</ecNumber>
    </recommendedName>
</protein>
<dbReference type="PROSITE" id="PS50198">
    <property type="entry name" value="PPIC_PPIASE_2"/>
    <property type="match status" value="1"/>
</dbReference>
<dbReference type="OMA" id="HEESRRC"/>
<dbReference type="Gene3D" id="3.10.50.40">
    <property type="match status" value="1"/>
</dbReference>
<evidence type="ECO:0000259" key="6">
    <source>
        <dbReference type="PROSITE" id="PS50198"/>
    </source>
</evidence>
<dbReference type="InterPro" id="IPR046357">
    <property type="entry name" value="PPIase_dom_sf"/>
</dbReference>
<reference evidence="7 8" key="1">
    <citation type="journal article" date="2008" name="Nature">
        <title>The genome of the choanoflagellate Monosiga brevicollis and the origin of metazoans.</title>
        <authorList>
            <consortium name="JGI Sequencing"/>
            <person name="King N."/>
            <person name="Westbrook M.J."/>
            <person name="Young S.L."/>
            <person name="Kuo A."/>
            <person name="Abedin M."/>
            <person name="Chapman J."/>
            <person name="Fairclough S."/>
            <person name="Hellsten U."/>
            <person name="Isogai Y."/>
            <person name="Letunic I."/>
            <person name="Marr M."/>
            <person name="Pincus D."/>
            <person name="Putnam N."/>
            <person name="Rokas A."/>
            <person name="Wright K.J."/>
            <person name="Zuzow R."/>
            <person name="Dirks W."/>
            <person name="Good M."/>
            <person name="Goodstein D."/>
            <person name="Lemons D."/>
            <person name="Li W."/>
            <person name="Lyons J.B."/>
            <person name="Morris A."/>
            <person name="Nichols S."/>
            <person name="Richter D.J."/>
            <person name="Salamov A."/>
            <person name="Bork P."/>
            <person name="Lim W.A."/>
            <person name="Manning G."/>
            <person name="Miller W.T."/>
            <person name="McGinnis W."/>
            <person name="Shapiro H."/>
            <person name="Tjian R."/>
            <person name="Grigoriev I.V."/>
            <person name="Rokhsar D."/>
        </authorList>
    </citation>
    <scope>NUCLEOTIDE SEQUENCE [LARGE SCALE GENOMIC DNA]</scope>
    <source>
        <strain evidence="8">MX1 / ATCC 50154</strain>
    </source>
</reference>
<dbReference type="PANTHER" id="PTHR10657">
    <property type="entry name" value="PEPTIDYL-PROLYL CIS-TRANS ISOMERASE"/>
    <property type="match status" value="1"/>
</dbReference>
<dbReference type="InParanoid" id="A9UTS5"/>
<accession>A9UTS5</accession>
<evidence type="ECO:0000256" key="4">
    <source>
        <dbReference type="PROSITE-ProRule" id="PRU00278"/>
    </source>
</evidence>
<dbReference type="EC" id="5.2.1.8" evidence="5"/>
<proteinExistence type="predicted"/>
<dbReference type="AlphaFoldDB" id="A9UTS5"/>
<dbReference type="KEGG" id="mbr:MONBRDRAFT_15064"/>
<name>A9UTS5_MONBE</name>
<evidence type="ECO:0000313" key="8">
    <source>
        <dbReference type="Proteomes" id="UP000001357"/>
    </source>
</evidence>
<evidence type="ECO:0000256" key="1">
    <source>
        <dbReference type="ARBA" id="ARBA00000971"/>
    </source>
</evidence>
<dbReference type="InterPro" id="IPR000297">
    <property type="entry name" value="PPIase_PpiC"/>
</dbReference>
<dbReference type="GO" id="GO:0005634">
    <property type="term" value="C:nucleus"/>
    <property type="evidence" value="ECO:0000318"/>
    <property type="project" value="GO_Central"/>
</dbReference>
<evidence type="ECO:0000256" key="2">
    <source>
        <dbReference type="ARBA" id="ARBA00023110"/>
    </source>
</evidence>
<dbReference type="Pfam" id="PF00639">
    <property type="entry name" value="Rotamase"/>
    <property type="match status" value="1"/>
</dbReference>
<evidence type="ECO:0000313" key="7">
    <source>
        <dbReference type="EMBL" id="EDQ91543.1"/>
    </source>
</evidence>
<dbReference type="SUPFAM" id="SSF54534">
    <property type="entry name" value="FKBP-like"/>
    <property type="match status" value="1"/>
</dbReference>
<evidence type="ECO:0000256" key="3">
    <source>
        <dbReference type="ARBA" id="ARBA00023235"/>
    </source>
</evidence>
<dbReference type="FunFam" id="3.10.50.40:FF:000010">
    <property type="entry name" value="Peptidyl-prolyl cis-trans isomerase Pin1"/>
    <property type="match status" value="1"/>
</dbReference>
<dbReference type="Proteomes" id="UP000001357">
    <property type="component" value="Unassembled WGS sequence"/>
</dbReference>
<keyword evidence="8" id="KW-1185">Reference proteome</keyword>
<dbReference type="eggNOG" id="KOG3259">
    <property type="taxonomic scope" value="Eukaryota"/>
</dbReference>
<comment type="catalytic activity">
    <reaction evidence="1 5">
        <text>[protein]-peptidylproline (omega=180) = [protein]-peptidylproline (omega=0)</text>
        <dbReference type="Rhea" id="RHEA:16237"/>
        <dbReference type="Rhea" id="RHEA-COMP:10747"/>
        <dbReference type="Rhea" id="RHEA-COMP:10748"/>
        <dbReference type="ChEBI" id="CHEBI:83833"/>
        <dbReference type="ChEBI" id="CHEBI:83834"/>
        <dbReference type="EC" id="5.2.1.8"/>
    </reaction>
</comment>
<dbReference type="GO" id="GO:0005829">
    <property type="term" value="C:cytosol"/>
    <property type="evidence" value="ECO:0000318"/>
    <property type="project" value="GO_Central"/>
</dbReference>
<dbReference type="RefSeq" id="XP_001743965.1">
    <property type="nucleotide sequence ID" value="XM_001743913.1"/>
</dbReference>